<proteinExistence type="predicted"/>
<evidence type="ECO:0000313" key="1">
    <source>
        <dbReference type="EMBL" id="RCN52077.1"/>
    </source>
</evidence>
<reference evidence="1 2" key="1">
    <citation type="submission" date="2014-10" db="EMBL/GenBank/DDBJ databases">
        <title>Draft genome of the hookworm Ancylostoma caninum.</title>
        <authorList>
            <person name="Mitreva M."/>
        </authorList>
    </citation>
    <scope>NUCLEOTIDE SEQUENCE [LARGE SCALE GENOMIC DNA]</scope>
    <source>
        <strain evidence="1 2">Baltimore</strain>
    </source>
</reference>
<comment type="caution">
    <text evidence="1">The sequence shown here is derived from an EMBL/GenBank/DDBJ whole genome shotgun (WGS) entry which is preliminary data.</text>
</comment>
<dbReference type="EMBL" id="JOJR01000009">
    <property type="protein sequence ID" value="RCN52077.1"/>
    <property type="molecule type" value="Genomic_DNA"/>
</dbReference>
<dbReference type="Proteomes" id="UP000252519">
    <property type="component" value="Unassembled WGS sequence"/>
</dbReference>
<dbReference type="AlphaFoldDB" id="A0A368H9U0"/>
<accession>A0A368H9U0</accession>
<protein>
    <submittedName>
        <fullName evidence="1">Uncharacterized protein</fullName>
    </submittedName>
</protein>
<gene>
    <name evidence="1" type="ORF">ANCCAN_01865</name>
</gene>
<name>A0A368H9U0_ANCCA</name>
<sequence length="94" mass="10322">MAHLYPLVTLVSSVVISESLYKKIDCSQLGNYTLRSKLRTIRFGNCEPCPERGCEQPFGLPMLLGRIGSVDSGEPQQTLSIGVSLLCCNSPTRF</sequence>
<evidence type="ECO:0000313" key="2">
    <source>
        <dbReference type="Proteomes" id="UP000252519"/>
    </source>
</evidence>
<organism evidence="1 2">
    <name type="scientific">Ancylostoma caninum</name>
    <name type="common">Dog hookworm</name>
    <dbReference type="NCBI Taxonomy" id="29170"/>
    <lineage>
        <taxon>Eukaryota</taxon>
        <taxon>Metazoa</taxon>
        <taxon>Ecdysozoa</taxon>
        <taxon>Nematoda</taxon>
        <taxon>Chromadorea</taxon>
        <taxon>Rhabditida</taxon>
        <taxon>Rhabditina</taxon>
        <taxon>Rhabditomorpha</taxon>
        <taxon>Strongyloidea</taxon>
        <taxon>Ancylostomatidae</taxon>
        <taxon>Ancylostomatinae</taxon>
        <taxon>Ancylostoma</taxon>
    </lineage>
</organism>
<keyword evidence="2" id="KW-1185">Reference proteome</keyword>